<keyword evidence="1" id="KW-0175">Coiled coil</keyword>
<feature type="compositionally biased region" description="Polar residues" evidence="2">
    <location>
        <begin position="762"/>
        <end position="775"/>
    </location>
</feature>
<evidence type="ECO:0000256" key="2">
    <source>
        <dbReference type="SAM" id="MobiDB-lite"/>
    </source>
</evidence>
<feature type="region of interest" description="Disordered" evidence="2">
    <location>
        <begin position="762"/>
        <end position="815"/>
    </location>
</feature>
<dbReference type="AlphaFoldDB" id="A0A1A8WBW6"/>
<feature type="region of interest" description="Disordered" evidence="2">
    <location>
        <begin position="184"/>
        <end position="246"/>
    </location>
</feature>
<gene>
    <name evidence="3" type="ORF">PMALA_023520</name>
</gene>
<dbReference type="EMBL" id="FLQW01001260">
    <property type="protein sequence ID" value="SBS88701.1"/>
    <property type="molecule type" value="Genomic_DNA"/>
</dbReference>
<feature type="region of interest" description="Disordered" evidence="2">
    <location>
        <begin position="851"/>
        <end position="899"/>
    </location>
</feature>
<reference evidence="4" key="1">
    <citation type="submission" date="2016-05" db="EMBL/GenBank/DDBJ databases">
        <authorList>
            <person name="Naeem Raeece"/>
        </authorList>
    </citation>
    <scope>NUCLEOTIDE SEQUENCE [LARGE SCALE GENOMIC DNA]</scope>
</reference>
<feature type="region of interest" description="Disordered" evidence="2">
    <location>
        <begin position="692"/>
        <end position="721"/>
    </location>
</feature>
<protein>
    <submittedName>
        <fullName evidence="3">Uncharacterized protein</fullName>
    </submittedName>
</protein>
<feature type="compositionally biased region" description="Basic and acidic residues" evidence="2">
    <location>
        <begin position="217"/>
        <end position="230"/>
    </location>
</feature>
<name>A0A1A8WBW6_PLAMA</name>
<feature type="compositionally biased region" description="Low complexity" evidence="2">
    <location>
        <begin position="885"/>
        <end position="899"/>
    </location>
</feature>
<dbReference type="Proteomes" id="UP000078597">
    <property type="component" value="Unassembled WGS sequence"/>
</dbReference>
<sequence>MENLFTININPDENVRLNNKTEKNDYIKIRVDKAEASSYEESDNSNNLISIEINEICKNDHFDLLGELNDNQINEYENTRKNIRKYVLKCFKEDDIIIDFPKFCGEDIFNEHILEKKNFKLNLRKDKINDIISSSQEKLKKNRKSELNSRYYFDKNLFNFNDTDEGNFVDLIVGSDISLDEIDNQSKDKVNEGEIGTEEQELKERSGDTKNGTNEEEVNHERVSEGKVNEEQVNEGNGHNSKGADEGIVNEDQVNEDKLTEIKENDIENHYKIKENFPSNNTGLNKNKIENGLIKYTANIGSTVNSGVHVKLSNVMEEFQEKIKNWLVKFPYLNSENFFFHLYFLTELYREKRYVCQNCGSFECDKDFAFRDKCKNKYCYICSKHVFGQICHNTKTQYMVYKANVMHILDEFKNLKYPYTYMSCLKCMSNDHLKCGKPPFIFAKYSYNLRSKFSYKLNPIYFVYLKNPLNIWTVNNPIKDNFKSEKNYSQKVITNTADKPIKIYNNNNNRNSHINSKVIYNTERSIPHLIQNKNNNINNHSNNLNVHNVESEKDESDENYDLAETKRSEIRIKYSFNNNTRKYKPKRNFEIYNLDNDYHHNNNLNTNNKRHKNIHHDNNNYVNKNKLYQGSTIYDNNNQYNSYSNQYNYKSNPRERSNSIYYENNFVHDGNSYKNYSSNVPQNSNRQYSRHIHNQDNHNSNHYNHNSGNYDNDSYDNNKNQKINKYYHNNKYNEENSKLKVYNNYENIKEGLYKNAKFTNSTYNNKPQNNSFLNTSISNHMSKKSSSNNYNSSSNNYNSSSNNYNSASNNYNKNSNNYNNCSNIYNNASSNYNQNSNHYNRSSKHYNCEYTPNKNFNYTSKNNNSRNNYNNLNTKRDNGTNKNAYRNTNSSRNTYNNYH</sequence>
<feature type="compositionally biased region" description="Low complexity" evidence="2">
    <location>
        <begin position="776"/>
        <end position="815"/>
    </location>
</feature>
<proteinExistence type="predicted"/>
<feature type="coiled-coil region" evidence="1">
    <location>
        <begin position="530"/>
        <end position="566"/>
    </location>
</feature>
<organism evidence="3 4">
    <name type="scientific">Plasmodium malariae</name>
    <dbReference type="NCBI Taxonomy" id="5858"/>
    <lineage>
        <taxon>Eukaryota</taxon>
        <taxon>Sar</taxon>
        <taxon>Alveolata</taxon>
        <taxon>Apicomplexa</taxon>
        <taxon>Aconoidasida</taxon>
        <taxon>Haemosporida</taxon>
        <taxon>Plasmodiidae</taxon>
        <taxon>Plasmodium</taxon>
        <taxon>Plasmodium (Plasmodium)</taxon>
    </lineage>
</organism>
<feature type="compositionally biased region" description="Low complexity" evidence="2">
    <location>
        <begin position="697"/>
        <end position="721"/>
    </location>
</feature>
<feature type="compositionally biased region" description="Low complexity" evidence="2">
    <location>
        <begin position="853"/>
        <end position="873"/>
    </location>
</feature>
<evidence type="ECO:0000313" key="4">
    <source>
        <dbReference type="Proteomes" id="UP000078597"/>
    </source>
</evidence>
<dbReference type="VEuPathDB" id="PlasmoDB:PmUG01_12064600"/>
<evidence type="ECO:0000256" key="1">
    <source>
        <dbReference type="SAM" id="Coils"/>
    </source>
</evidence>
<accession>A0A1A8WBW6</accession>
<evidence type="ECO:0000313" key="3">
    <source>
        <dbReference type="EMBL" id="SBS88701.1"/>
    </source>
</evidence>